<accession>A0A9K3M2P6</accession>
<proteinExistence type="predicted"/>
<keyword evidence="2" id="KW-1185">Reference proteome</keyword>
<evidence type="ECO:0000313" key="1">
    <source>
        <dbReference type="EMBL" id="KAG7372727.1"/>
    </source>
</evidence>
<sequence length="194" mass="21856">MSSKQRRCNTVQAREVCRSGATIQRGSRTYVEQCLEEVENIAGVELCISLQVWPSQTVQSPEIASFIEPSVYSKPFEIEMTLLSSGEASFEQKTMQGDDDINGEPYLWFSRLSSILIFNLALAHHGLAMSSRKGNDSGKRILFPNARYLYLLAYKSVQREHGQEIIHSLLLHLLIQAILNNLGRCFASLDDTEN</sequence>
<gene>
    <name evidence="1" type="ORF">IV203_018870</name>
</gene>
<evidence type="ECO:0000313" key="2">
    <source>
        <dbReference type="Proteomes" id="UP000693970"/>
    </source>
</evidence>
<name>A0A9K3M2P6_9STRA</name>
<organism evidence="1 2">
    <name type="scientific">Nitzschia inconspicua</name>
    <dbReference type="NCBI Taxonomy" id="303405"/>
    <lineage>
        <taxon>Eukaryota</taxon>
        <taxon>Sar</taxon>
        <taxon>Stramenopiles</taxon>
        <taxon>Ochrophyta</taxon>
        <taxon>Bacillariophyta</taxon>
        <taxon>Bacillariophyceae</taxon>
        <taxon>Bacillariophycidae</taxon>
        <taxon>Bacillariales</taxon>
        <taxon>Bacillariaceae</taxon>
        <taxon>Nitzschia</taxon>
    </lineage>
</organism>
<dbReference type="EMBL" id="JAGRRH010000003">
    <property type="protein sequence ID" value="KAG7372727.1"/>
    <property type="molecule type" value="Genomic_DNA"/>
</dbReference>
<reference evidence="1" key="2">
    <citation type="submission" date="2021-04" db="EMBL/GenBank/DDBJ databases">
        <authorList>
            <person name="Podell S."/>
        </authorList>
    </citation>
    <scope>NUCLEOTIDE SEQUENCE</scope>
    <source>
        <strain evidence="1">Hildebrandi</strain>
    </source>
</reference>
<dbReference type="Proteomes" id="UP000693970">
    <property type="component" value="Unassembled WGS sequence"/>
</dbReference>
<protein>
    <submittedName>
        <fullName evidence="1">Uncharacterized protein</fullName>
    </submittedName>
</protein>
<dbReference type="AlphaFoldDB" id="A0A9K3M2P6"/>
<reference evidence="1" key="1">
    <citation type="journal article" date="2021" name="Sci. Rep.">
        <title>Diploid genomic architecture of Nitzschia inconspicua, an elite biomass production diatom.</title>
        <authorList>
            <person name="Oliver A."/>
            <person name="Podell S."/>
            <person name="Pinowska A."/>
            <person name="Traller J.C."/>
            <person name="Smith S.R."/>
            <person name="McClure R."/>
            <person name="Beliaev A."/>
            <person name="Bohutskyi P."/>
            <person name="Hill E.A."/>
            <person name="Rabines A."/>
            <person name="Zheng H."/>
            <person name="Allen L.Z."/>
            <person name="Kuo A."/>
            <person name="Grigoriev I.V."/>
            <person name="Allen A.E."/>
            <person name="Hazlebeck D."/>
            <person name="Allen E.E."/>
        </authorList>
    </citation>
    <scope>NUCLEOTIDE SEQUENCE</scope>
    <source>
        <strain evidence="1">Hildebrandi</strain>
    </source>
</reference>
<comment type="caution">
    <text evidence="1">The sequence shown here is derived from an EMBL/GenBank/DDBJ whole genome shotgun (WGS) entry which is preliminary data.</text>
</comment>